<protein>
    <recommendedName>
        <fullName evidence="3">HTH cro/C1-type domain-containing protein</fullName>
    </recommendedName>
</protein>
<reference evidence="1 2" key="1">
    <citation type="submission" date="2021-03" db="EMBL/GenBank/DDBJ databases">
        <title>novel species isolated from a fishpond in China.</title>
        <authorList>
            <person name="Lu H."/>
            <person name="Cai Z."/>
        </authorList>
    </citation>
    <scope>NUCLEOTIDE SEQUENCE [LARGE SCALE GENOMIC DNA]</scope>
    <source>
        <strain evidence="1 2">YJ13C</strain>
    </source>
</reference>
<accession>A0ABS3CAR6</accession>
<dbReference type="InterPro" id="IPR010982">
    <property type="entry name" value="Lambda_DNA-bd_dom_sf"/>
</dbReference>
<organism evidence="1 2">
    <name type="scientific">Algoriphagus pacificus</name>
    <dbReference type="NCBI Taxonomy" id="2811234"/>
    <lineage>
        <taxon>Bacteria</taxon>
        <taxon>Pseudomonadati</taxon>
        <taxon>Bacteroidota</taxon>
        <taxon>Cytophagia</taxon>
        <taxon>Cytophagales</taxon>
        <taxon>Cyclobacteriaceae</taxon>
        <taxon>Algoriphagus</taxon>
    </lineage>
</organism>
<dbReference type="Proteomes" id="UP000664480">
    <property type="component" value="Unassembled WGS sequence"/>
</dbReference>
<name>A0ABS3CAR6_9BACT</name>
<dbReference type="RefSeq" id="WP_206584863.1">
    <property type="nucleotide sequence ID" value="NZ_JAFKCU010000001.1"/>
</dbReference>
<keyword evidence="2" id="KW-1185">Reference proteome</keyword>
<dbReference type="EMBL" id="JAFKCU010000001">
    <property type="protein sequence ID" value="MBN7814206.1"/>
    <property type="molecule type" value="Genomic_DNA"/>
</dbReference>
<dbReference type="Gene3D" id="1.10.260.40">
    <property type="entry name" value="lambda repressor-like DNA-binding domains"/>
    <property type="match status" value="1"/>
</dbReference>
<evidence type="ECO:0000313" key="2">
    <source>
        <dbReference type="Proteomes" id="UP000664480"/>
    </source>
</evidence>
<dbReference type="SUPFAM" id="SSF47413">
    <property type="entry name" value="lambda repressor-like DNA-binding domains"/>
    <property type="match status" value="1"/>
</dbReference>
<proteinExistence type="predicted"/>
<sequence length="176" mass="20240">MAKKEKLKIDHRILADNLRSLRKQAMLTINGIDAYTNQSSDHIRQLENKGNKVTPNVNTLLPYSTLYDVTVNDLLTKPDLKLGLNLKVLETFRRKYKDFKDYFIDALSTPDFIRLKVLPLPQMKAGMKVSEIIDLFPDDNIESKPLSRELGRMVEKGILVKEDSSGNKAVYLYRLK</sequence>
<evidence type="ECO:0008006" key="3">
    <source>
        <dbReference type="Google" id="ProtNLM"/>
    </source>
</evidence>
<evidence type="ECO:0000313" key="1">
    <source>
        <dbReference type="EMBL" id="MBN7814206.1"/>
    </source>
</evidence>
<gene>
    <name evidence="1" type="ORF">J0A69_02145</name>
</gene>
<comment type="caution">
    <text evidence="1">The sequence shown here is derived from an EMBL/GenBank/DDBJ whole genome shotgun (WGS) entry which is preliminary data.</text>
</comment>